<dbReference type="EMBL" id="SHKW01000001">
    <property type="protein sequence ID" value="RZU41194.1"/>
    <property type="molecule type" value="Genomic_DNA"/>
</dbReference>
<gene>
    <name evidence="3" type="ORF">BDD14_2696</name>
</gene>
<dbReference type="InterPro" id="IPR017802">
    <property type="entry name" value="VWFA-rel_acidobac-type"/>
</dbReference>
<feature type="chain" id="PRO_5020567238" evidence="2">
    <location>
        <begin position="35"/>
        <end position="365"/>
    </location>
</feature>
<protein>
    <submittedName>
        <fullName evidence="3">VWFA-related protein</fullName>
    </submittedName>
</protein>
<name>A0A4Q7YV33_9BACT</name>
<feature type="signal peptide" evidence="2">
    <location>
        <begin position="1"/>
        <end position="34"/>
    </location>
</feature>
<feature type="compositionally biased region" description="Pro residues" evidence="1">
    <location>
        <begin position="39"/>
        <end position="49"/>
    </location>
</feature>
<dbReference type="AlphaFoldDB" id="A0A4Q7YV33"/>
<keyword evidence="4" id="KW-1185">Reference proteome</keyword>
<evidence type="ECO:0000313" key="4">
    <source>
        <dbReference type="Proteomes" id="UP000292958"/>
    </source>
</evidence>
<comment type="caution">
    <text evidence="3">The sequence shown here is derived from an EMBL/GenBank/DDBJ whole genome shotgun (WGS) entry which is preliminary data.</text>
</comment>
<dbReference type="SUPFAM" id="SSF53300">
    <property type="entry name" value="vWA-like"/>
    <property type="match status" value="1"/>
</dbReference>
<dbReference type="Proteomes" id="UP000292958">
    <property type="component" value="Unassembled WGS sequence"/>
</dbReference>
<dbReference type="InterPro" id="IPR036465">
    <property type="entry name" value="vWFA_dom_sf"/>
</dbReference>
<proteinExistence type="predicted"/>
<evidence type="ECO:0000256" key="1">
    <source>
        <dbReference type="SAM" id="MobiDB-lite"/>
    </source>
</evidence>
<organism evidence="3 4">
    <name type="scientific">Edaphobacter modestus</name>
    <dbReference type="NCBI Taxonomy" id="388466"/>
    <lineage>
        <taxon>Bacteria</taxon>
        <taxon>Pseudomonadati</taxon>
        <taxon>Acidobacteriota</taxon>
        <taxon>Terriglobia</taxon>
        <taxon>Terriglobales</taxon>
        <taxon>Acidobacteriaceae</taxon>
        <taxon>Edaphobacter</taxon>
    </lineage>
</organism>
<dbReference type="Gene3D" id="3.40.50.410">
    <property type="entry name" value="von Willebrand factor, type A domain"/>
    <property type="match status" value="1"/>
</dbReference>
<dbReference type="NCBIfam" id="TIGR03436">
    <property type="entry name" value="acidobact_VWFA"/>
    <property type="match status" value="1"/>
</dbReference>
<dbReference type="RefSeq" id="WP_242617921.1">
    <property type="nucleotide sequence ID" value="NZ_SHKW01000001.1"/>
</dbReference>
<evidence type="ECO:0000256" key="2">
    <source>
        <dbReference type="SAM" id="SignalP"/>
    </source>
</evidence>
<feature type="region of interest" description="Disordered" evidence="1">
    <location>
        <begin position="35"/>
        <end position="55"/>
    </location>
</feature>
<reference evidence="3 4" key="1">
    <citation type="submission" date="2019-02" db="EMBL/GenBank/DDBJ databases">
        <title>Genomic Encyclopedia of Archaeal and Bacterial Type Strains, Phase II (KMG-II): from individual species to whole genera.</title>
        <authorList>
            <person name="Goeker M."/>
        </authorList>
    </citation>
    <scope>NUCLEOTIDE SEQUENCE [LARGE SCALE GENOMIC DNA]</scope>
    <source>
        <strain evidence="3 4">DSM 18101</strain>
    </source>
</reference>
<sequence>MATRPGLKLWALTRMRSSAYAVLVWLVLFSTATAQQPGNTPPPQQPPAQTPAQPDSAYTLKTQANVVLVPATVRTKQGEIIYALRADQFVVEDNGVAQAIHLDEDTDSLGLTLVVLMQCSRAAVMEYAKLSGLATMLDDLAGGAPRQIAIASYGKEPTLLGDFSPDPKATFDALGQLQPCDDAEAATFDAVAWASSLLDEHKDRNRHAILLISETRDHGSHKKPADVIASLGQTNTVVDSVSFSPGKTEVLNDLRFGGGSGPFGLLVMAVNAAKKNAPRTLAELSGGEYINFTTQKGFDNGLHQLSNRIHNYYLLSFQPQAGPNGSPAEGLHSIRVRVPDYPDAKIGSRESYFSGSLDSLPADLR</sequence>
<accession>A0A4Q7YV33</accession>
<evidence type="ECO:0000313" key="3">
    <source>
        <dbReference type="EMBL" id="RZU41194.1"/>
    </source>
</evidence>
<keyword evidence="2" id="KW-0732">Signal</keyword>